<dbReference type="PANTHER" id="PTHR10340">
    <property type="entry name" value="SPHINGOMYELIN PHOSPHODIESTERASE"/>
    <property type="match status" value="1"/>
</dbReference>
<gene>
    <name evidence="15" type="ORF">AMS68_006986</name>
</gene>
<feature type="domain" description="Saposin B-type" evidence="14">
    <location>
        <begin position="32"/>
        <end position="116"/>
    </location>
</feature>
<keyword evidence="5 13" id="KW-0732">Signal</keyword>
<dbReference type="GO" id="GO:0016798">
    <property type="term" value="F:hydrolase activity, acting on glycosyl bonds"/>
    <property type="evidence" value="ECO:0007669"/>
    <property type="project" value="UniProtKB-KW"/>
</dbReference>
<evidence type="ECO:0000256" key="2">
    <source>
        <dbReference type="ARBA" id="ARBA00008234"/>
    </source>
</evidence>
<dbReference type="GO" id="GO:0006685">
    <property type="term" value="P:sphingomyelin catabolic process"/>
    <property type="evidence" value="ECO:0007669"/>
    <property type="project" value="UniProtKB-UniRule"/>
</dbReference>
<evidence type="ECO:0000256" key="4">
    <source>
        <dbReference type="ARBA" id="ARBA00022723"/>
    </source>
</evidence>
<dbReference type="InterPro" id="IPR008139">
    <property type="entry name" value="SaposinB_dom"/>
</dbReference>
<sequence length="606" mass="66075">MFFRFVAAFIAVLTAVAAQDLTAQGILHDIQSAASCSACQTLIVLLKALATSGDSNFVSTITEICILAKVEDEDVCQGVIAQQGPILAHDLRGMIPGSHSSIVLCASFFGLCPYPAPRDYTVKFPSAKPDTSTPAPSGGQPLKFVHFSDIHVDLSYEVGANYNCTKPICCRPFTPADAPGNTSYPAEMYGNTNCDSPVSLEQSMYAAIRSTVPDAAFVIFTGDLVEGAVWLVTEAENTADIHDAYENQMASYFSLVYGTAGNHEAAPVNSYPPQSIVGASSQWVYDALASAWQTWIGTTTANNYGAYAKDCSDKLKIISLNSNLYYNKNFWLFEPTIQYDPDGQLDWLVQQLQAAETAQQRVYIIAHMPMGSSSALYDGSHYFNQIVNRYSATIAAMFFGHTHKDEFEISYSNYSDQRADTAVAMSYIAPAMTPKSGNPSFRVYDVDPVTFGILDYTEYIANVSSPTYQHGPQWEKLYSAKEAYGALLGMGEADAELTPAFWHNVTELFERDDAVFQQYFSRKTGGHGSATCDAACKTSEVCQLRAGEAQYNCVVLKPGLNFKKRDVMVSHRHDDCDASLSADVFAAVLGDPNLLAQTVSLIKRAV</sequence>
<name>A0A6H0Y3P3_9PEZI</name>
<feature type="binding site" evidence="11">
    <location>
        <position position="403"/>
    </location>
    <ligand>
        <name>Zn(2+)</name>
        <dbReference type="ChEBI" id="CHEBI:29105"/>
        <label>1</label>
    </ligand>
</feature>
<evidence type="ECO:0000256" key="11">
    <source>
        <dbReference type="PIRSR" id="PIRSR000948-1"/>
    </source>
</evidence>
<proteinExistence type="inferred from homology"/>
<feature type="binding site" evidence="11">
    <location>
        <position position="149"/>
    </location>
    <ligand>
        <name>Zn(2+)</name>
        <dbReference type="ChEBI" id="CHEBI:29105"/>
        <label>1</label>
    </ligand>
</feature>
<dbReference type="PROSITE" id="PS50015">
    <property type="entry name" value="SAP_B"/>
    <property type="match status" value="1"/>
</dbReference>
<dbReference type="GO" id="GO:0016020">
    <property type="term" value="C:membrane"/>
    <property type="evidence" value="ECO:0007669"/>
    <property type="project" value="GOC"/>
</dbReference>
<keyword evidence="6 10" id="KW-0378">Hydrolase</keyword>
<dbReference type="GO" id="GO:0004767">
    <property type="term" value="F:sphingomyelin phosphodiesterase activity"/>
    <property type="evidence" value="ECO:0007669"/>
    <property type="project" value="UniProtKB-UniRule"/>
</dbReference>
<evidence type="ECO:0000256" key="9">
    <source>
        <dbReference type="ARBA" id="ARBA00023180"/>
    </source>
</evidence>
<evidence type="ECO:0000256" key="13">
    <source>
        <dbReference type="SAM" id="SignalP"/>
    </source>
</evidence>
<dbReference type="PIRSF" id="PIRSF000948">
    <property type="entry name" value="Sphingomy_PDE"/>
    <property type="match status" value="1"/>
</dbReference>
<evidence type="ECO:0000256" key="8">
    <source>
        <dbReference type="ARBA" id="ARBA00023157"/>
    </source>
</evidence>
<feature type="binding site" evidence="11">
    <location>
        <position position="151"/>
    </location>
    <ligand>
        <name>Zn(2+)</name>
        <dbReference type="ChEBI" id="CHEBI:29105"/>
        <label>1</label>
    </ligand>
</feature>
<dbReference type="GO" id="GO:0046513">
    <property type="term" value="P:ceramide biosynthetic process"/>
    <property type="evidence" value="ECO:0007669"/>
    <property type="project" value="UniProtKB-ARBA"/>
</dbReference>
<evidence type="ECO:0000259" key="14">
    <source>
        <dbReference type="PROSITE" id="PS50015"/>
    </source>
</evidence>
<evidence type="ECO:0000256" key="3">
    <source>
        <dbReference type="ARBA" id="ARBA00022525"/>
    </source>
</evidence>
<keyword evidence="10" id="KW-0326">Glycosidase</keyword>
<dbReference type="AlphaFoldDB" id="A0A6H0Y3P3"/>
<dbReference type="CDD" id="cd00842">
    <property type="entry name" value="MPP_ASMase"/>
    <property type="match status" value="1"/>
</dbReference>
<dbReference type="Gene3D" id="3.60.21.10">
    <property type="match status" value="1"/>
</dbReference>
<reference evidence="15 16" key="1">
    <citation type="journal article" date="2016" name="Sci. Rep.">
        <title>Peltaster fructicola genome reveals evolution from an invasive phytopathogen to an ectophytic parasite.</title>
        <authorList>
            <person name="Xu C."/>
            <person name="Chen H."/>
            <person name="Gleason M.L."/>
            <person name="Xu J.R."/>
            <person name="Liu H."/>
            <person name="Zhang R."/>
            <person name="Sun G."/>
        </authorList>
    </citation>
    <scope>NUCLEOTIDE SEQUENCE [LARGE SCALE GENOMIC DNA]</scope>
    <source>
        <strain evidence="15 16">LNHT1506</strain>
    </source>
</reference>
<feature type="binding site" evidence="11">
    <location>
        <position position="262"/>
    </location>
    <ligand>
        <name>Zn(2+)</name>
        <dbReference type="ChEBI" id="CHEBI:29105"/>
        <label>2</label>
    </ligand>
</feature>
<keyword evidence="4 11" id="KW-0479">Metal-binding</keyword>
<evidence type="ECO:0000256" key="1">
    <source>
        <dbReference type="ARBA" id="ARBA00004613"/>
    </source>
</evidence>
<feature type="disulfide bond" evidence="12">
    <location>
        <begin position="36"/>
        <end position="112"/>
    </location>
</feature>
<dbReference type="SUPFAM" id="SSF56300">
    <property type="entry name" value="Metallo-dependent phosphatases"/>
    <property type="match status" value="1"/>
</dbReference>
<comment type="similarity">
    <text evidence="2 10">Belongs to the acid sphingomyelinase family.</text>
</comment>
<feature type="chain" id="PRO_5026172760" description="Sphingomyelin phosphodiesterase" evidence="13">
    <location>
        <begin position="19"/>
        <end position="606"/>
    </location>
</feature>
<organism evidence="15 16">
    <name type="scientific">Peltaster fructicola</name>
    <dbReference type="NCBI Taxonomy" id="286661"/>
    <lineage>
        <taxon>Eukaryota</taxon>
        <taxon>Fungi</taxon>
        <taxon>Dikarya</taxon>
        <taxon>Ascomycota</taxon>
        <taxon>Pezizomycotina</taxon>
        <taxon>Dothideomycetes</taxon>
        <taxon>Dothideomycetes incertae sedis</taxon>
        <taxon>Peltaster</taxon>
    </lineage>
</organism>
<feature type="disulfide bond" evidence="12">
    <location>
        <begin position="532"/>
        <end position="536"/>
    </location>
</feature>
<protein>
    <recommendedName>
        <fullName evidence="10">Sphingomyelin phosphodiesterase</fullName>
    </recommendedName>
</protein>
<evidence type="ECO:0000256" key="5">
    <source>
        <dbReference type="ARBA" id="ARBA00022729"/>
    </source>
</evidence>
<dbReference type="EMBL" id="CP051143">
    <property type="protein sequence ID" value="QIX01469.1"/>
    <property type="molecule type" value="Genomic_DNA"/>
</dbReference>
<dbReference type="Pfam" id="PF19272">
    <property type="entry name" value="ASMase_C"/>
    <property type="match status" value="1"/>
</dbReference>
<comment type="function">
    <text evidence="10">Converts sphingomyelin to ceramide.</text>
</comment>
<keyword evidence="7 11" id="KW-0862">Zinc</keyword>
<keyword evidence="3" id="KW-0964">Secreted</keyword>
<evidence type="ECO:0000256" key="6">
    <source>
        <dbReference type="ARBA" id="ARBA00022801"/>
    </source>
</evidence>
<dbReference type="InterPro" id="IPR045473">
    <property type="entry name" value="ASM_C"/>
</dbReference>
<keyword evidence="9" id="KW-0325">Glycoprotein</keyword>
<feature type="binding site" evidence="11">
    <location>
        <position position="223"/>
    </location>
    <ligand>
        <name>Zn(2+)</name>
        <dbReference type="ChEBI" id="CHEBI:29105"/>
        <label>1</label>
    </ligand>
</feature>
<keyword evidence="8 12" id="KW-1015">Disulfide bond</keyword>
<accession>A0A6H0Y3P3</accession>
<dbReference type="Pfam" id="PF00149">
    <property type="entry name" value="Metallophos"/>
    <property type="match status" value="1"/>
</dbReference>
<evidence type="ECO:0000313" key="16">
    <source>
        <dbReference type="Proteomes" id="UP000503462"/>
    </source>
</evidence>
<dbReference type="Proteomes" id="UP000503462">
    <property type="component" value="Chromosome 5"/>
</dbReference>
<dbReference type="InterPro" id="IPR004843">
    <property type="entry name" value="Calcineurin-like_PHP"/>
</dbReference>
<dbReference type="InterPro" id="IPR011160">
    <property type="entry name" value="Sphingomy_PDE"/>
</dbReference>
<feature type="binding site" evidence="11">
    <location>
        <position position="367"/>
    </location>
    <ligand>
        <name>Zn(2+)</name>
        <dbReference type="ChEBI" id="CHEBI:29105"/>
        <label>2</label>
    </ligand>
</feature>
<keyword evidence="16" id="KW-1185">Reference proteome</keyword>
<dbReference type="GO" id="GO:0046872">
    <property type="term" value="F:metal ion binding"/>
    <property type="evidence" value="ECO:0007669"/>
    <property type="project" value="UniProtKB-KW"/>
</dbReference>
<comment type="cofactor">
    <cofactor evidence="11">
        <name>Zn(2+)</name>
        <dbReference type="ChEBI" id="CHEBI:29105"/>
    </cofactor>
    <text evidence="11">Binds 2 Zn(2+) ions per subunit.</text>
</comment>
<feature type="binding site" evidence="11">
    <location>
        <position position="223"/>
    </location>
    <ligand>
        <name>Zn(2+)</name>
        <dbReference type="ChEBI" id="CHEBI:29105"/>
        <label>2</label>
    </ligand>
</feature>
<dbReference type="InterPro" id="IPR041805">
    <property type="entry name" value="ASMase/PPN1_MPP"/>
</dbReference>
<feature type="disulfide bond" evidence="12">
    <location>
        <begin position="164"/>
        <end position="169"/>
    </location>
</feature>
<feature type="disulfide bond" evidence="12">
    <location>
        <begin position="65"/>
        <end position="76"/>
    </location>
</feature>
<evidence type="ECO:0000256" key="7">
    <source>
        <dbReference type="ARBA" id="ARBA00022833"/>
    </source>
</evidence>
<dbReference type="GO" id="GO:0005576">
    <property type="term" value="C:extracellular region"/>
    <property type="evidence" value="ECO:0007669"/>
    <property type="project" value="UniProtKB-SubCell"/>
</dbReference>
<evidence type="ECO:0000256" key="12">
    <source>
        <dbReference type="PIRSR" id="PIRSR000948-2"/>
    </source>
</evidence>
<dbReference type="PANTHER" id="PTHR10340:SF34">
    <property type="entry name" value="SPHINGOMYELIN PHOSPHODIESTERASE"/>
    <property type="match status" value="1"/>
</dbReference>
<feature type="signal peptide" evidence="13">
    <location>
        <begin position="1"/>
        <end position="18"/>
    </location>
</feature>
<evidence type="ECO:0000256" key="10">
    <source>
        <dbReference type="PIRNR" id="PIRNR000948"/>
    </source>
</evidence>
<dbReference type="OrthoDB" id="282973at2759"/>
<comment type="subcellular location">
    <subcellularLocation>
        <location evidence="1">Secreted</location>
    </subcellularLocation>
</comment>
<feature type="disulfide bond" evidence="12">
    <location>
        <begin position="170"/>
        <end position="194"/>
    </location>
</feature>
<feature type="binding site" evidence="11">
    <location>
        <position position="401"/>
    </location>
    <ligand>
        <name>Zn(2+)</name>
        <dbReference type="ChEBI" id="CHEBI:29105"/>
        <label>2</label>
    </ligand>
</feature>
<evidence type="ECO:0000313" key="15">
    <source>
        <dbReference type="EMBL" id="QIX01469.1"/>
    </source>
</evidence>
<dbReference type="InterPro" id="IPR029052">
    <property type="entry name" value="Metallo-depent_PP-like"/>
</dbReference>